<dbReference type="InterPro" id="IPR002686">
    <property type="entry name" value="Transposase_17"/>
</dbReference>
<dbReference type="AlphaFoldDB" id="A0A7T5UQU8"/>
<organism evidence="2 3">
    <name type="scientific">Candidatus Sungiibacteriota bacterium</name>
    <dbReference type="NCBI Taxonomy" id="2750080"/>
    <lineage>
        <taxon>Bacteria</taxon>
        <taxon>Candidatus Sungiibacteriota</taxon>
    </lineage>
</organism>
<dbReference type="EMBL" id="CP066690">
    <property type="protein sequence ID" value="QQG45490.1"/>
    <property type="molecule type" value="Genomic_DNA"/>
</dbReference>
<name>A0A7T5UQU8_9BACT</name>
<dbReference type="InterPro" id="IPR036515">
    <property type="entry name" value="Transposase_17_sf"/>
</dbReference>
<feature type="domain" description="Transposase IS200-like" evidence="1">
    <location>
        <begin position="7"/>
        <end position="144"/>
    </location>
</feature>
<dbReference type="PANTHER" id="PTHR34322:SF2">
    <property type="entry name" value="TRANSPOSASE IS200-LIKE DOMAIN-CONTAINING PROTEIN"/>
    <property type="match status" value="1"/>
</dbReference>
<dbReference type="GO" id="GO:0006313">
    <property type="term" value="P:DNA transposition"/>
    <property type="evidence" value="ECO:0007669"/>
    <property type="project" value="InterPro"/>
</dbReference>
<dbReference type="Proteomes" id="UP000595618">
    <property type="component" value="Chromosome"/>
</dbReference>
<dbReference type="SMART" id="SM01321">
    <property type="entry name" value="Y1_Tnp"/>
    <property type="match status" value="1"/>
</dbReference>
<dbReference type="GO" id="GO:0003677">
    <property type="term" value="F:DNA binding"/>
    <property type="evidence" value="ECO:0007669"/>
    <property type="project" value="InterPro"/>
</dbReference>
<proteinExistence type="predicted"/>
<dbReference type="GO" id="GO:0004803">
    <property type="term" value="F:transposase activity"/>
    <property type="evidence" value="ECO:0007669"/>
    <property type="project" value="InterPro"/>
</dbReference>
<gene>
    <name evidence="2" type="ORF">HYW89_00935</name>
</gene>
<evidence type="ECO:0000259" key="1">
    <source>
        <dbReference type="SMART" id="SM01321"/>
    </source>
</evidence>
<sequence length="226" mass="27112">MHNQQVPEDKYYHVYNRGVEKRDVFLNNSDYHRFLYLLFACNDTAQLLNSQFHYRGPTSIVNKERDQLVDIICFCLMPNHYHLILKPRKENGMPLFMQKIGTGYTMYFNTKRQRSGVLFQGGYKSILIDNEGYLSHLTRYIHLNPAELIEPKWKKVGILKAKETHKFVKEYKWSSYRDYLNTPHFPHLLNVELIKELFLPKQEYESFVHEWLVDNINLLGRYTLED</sequence>
<evidence type="ECO:0000313" key="3">
    <source>
        <dbReference type="Proteomes" id="UP000595618"/>
    </source>
</evidence>
<protein>
    <submittedName>
        <fullName evidence="2">Transposase</fullName>
    </submittedName>
</protein>
<dbReference type="Pfam" id="PF01797">
    <property type="entry name" value="Y1_Tnp"/>
    <property type="match status" value="1"/>
</dbReference>
<evidence type="ECO:0000313" key="2">
    <source>
        <dbReference type="EMBL" id="QQG45490.1"/>
    </source>
</evidence>
<dbReference type="PANTHER" id="PTHR34322">
    <property type="entry name" value="TRANSPOSASE, Y1_TNP DOMAIN-CONTAINING"/>
    <property type="match status" value="1"/>
</dbReference>
<dbReference type="Gene3D" id="3.30.70.1290">
    <property type="entry name" value="Transposase IS200-like"/>
    <property type="match status" value="1"/>
</dbReference>
<accession>A0A7T5UQU8</accession>
<reference evidence="2 3" key="1">
    <citation type="submission" date="2020-07" db="EMBL/GenBank/DDBJ databases">
        <title>Huge and variable diversity of episymbiotic CPR bacteria and DPANN archaea in groundwater ecosystems.</title>
        <authorList>
            <person name="He C.Y."/>
            <person name="Keren R."/>
            <person name="Whittaker M."/>
            <person name="Farag I.F."/>
            <person name="Doudna J."/>
            <person name="Cate J.H.D."/>
            <person name="Banfield J.F."/>
        </authorList>
    </citation>
    <scope>NUCLEOTIDE SEQUENCE [LARGE SCALE GENOMIC DNA]</scope>
    <source>
        <strain evidence="2">NC_groundwater_541_Ag_S-0.1um_46_50</strain>
    </source>
</reference>
<dbReference type="SUPFAM" id="SSF143422">
    <property type="entry name" value="Transposase IS200-like"/>
    <property type="match status" value="1"/>
</dbReference>